<organism evidence="1">
    <name type="scientific">Lepeophtheirus salmonis</name>
    <name type="common">Salmon louse</name>
    <name type="synonym">Caligus salmonis</name>
    <dbReference type="NCBI Taxonomy" id="72036"/>
    <lineage>
        <taxon>Eukaryota</taxon>
        <taxon>Metazoa</taxon>
        <taxon>Ecdysozoa</taxon>
        <taxon>Arthropoda</taxon>
        <taxon>Crustacea</taxon>
        <taxon>Multicrustacea</taxon>
        <taxon>Hexanauplia</taxon>
        <taxon>Copepoda</taxon>
        <taxon>Siphonostomatoida</taxon>
        <taxon>Caligidae</taxon>
        <taxon>Lepeophtheirus</taxon>
    </lineage>
</organism>
<dbReference type="AlphaFoldDB" id="A0A0K2SZM1"/>
<proteinExistence type="predicted"/>
<sequence length="52" mass="5934">MICQSYIWAVNNFRGEAIKGLNKCLSELLGHCTVEDEIDGRIYESHCVHHIS</sequence>
<name>A0A0K2SZM1_LEPSM</name>
<evidence type="ECO:0000313" key="1">
    <source>
        <dbReference type="EMBL" id="CDW18676.1"/>
    </source>
</evidence>
<accession>A0A0K2SZM1</accession>
<dbReference type="EMBL" id="HACA01001315">
    <property type="protein sequence ID" value="CDW18676.1"/>
    <property type="molecule type" value="Transcribed_RNA"/>
</dbReference>
<reference evidence="1" key="1">
    <citation type="submission" date="2014-05" db="EMBL/GenBank/DDBJ databases">
        <authorList>
            <person name="Chronopoulou M."/>
        </authorList>
    </citation>
    <scope>NUCLEOTIDE SEQUENCE</scope>
    <source>
        <tissue evidence="1">Whole organism</tissue>
    </source>
</reference>
<protein>
    <submittedName>
        <fullName evidence="1">Uncharacterized protein</fullName>
    </submittedName>
</protein>